<dbReference type="InterPro" id="IPR036938">
    <property type="entry name" value="PAP2/HPO_sf"/>
</dbReference>
<protein>
    <recommendedName>
        <fullName evidence="4">Phosphatase PAP2 family protein</fullName>
    </recommendedName>
</protein>
<dbReference type="SUPFAM" id="SSF48317">
    <property type="entry name" value="Acid phosphatase/Vanadium-dependent haloperoxidase"/>
    <property type="match status" value="1"/>
</dbReference>
<evidence type="ECO:0000256" key="1">
    <source>
        <dbReference type="SAM" id="Phobius"/>
    </source>
</evidence>
<proteinExistence type="predicted"/>
<evidence type="ECO:0000313" key="2">
    <source>
        <dbReference type="EMBL" id="MBA4864054.1"/>
    </source>
</evidence>
<feature type="transmembrane region" description="Helical" evidence="1">
    <location>
        <begin position="187"/>
        <end position="206"/>
    </location>
</feature>
<reference evidence="2 3" key="1">
    <citation type="submission" date="2020-07" db="EMBL/GenBank/DDBJ databases">
        <title>Streptomyces isolated from Indian soil.</title>
        <authorList>
            <person name="Mandal S."/>
            <person name="Maiti P.K."/>
        </authorList>
    </citation>
    <scope>NUCLEOTIDE SEQUENCE [LARGE SCALE GENOMIC DNA]</scope>
    <source>
        <strain evidence="2 3">PSKA54</strain>
    </source>
</reference>
<feature type="transmembrane region" description="Helical" evidence="1">
    <location>
        <begin position="93"/>
        <end position="112"/>
    </location>
</feature>
<name>A0A7W2D3P2_9ACTN</name>
<sequence length="207" mass="21867">MTATTAPLPPNTTTAPHERRSARLVTEVLAPANLVIGVLLIIGWHSTNSPQGIGWGLLAGAFCGGLPITYIVYGVRRGRWTDKHLKIRSQRWVPLFVTLGSVLVGTGLLLALDAPREVFALVLAMIAGLLLTMAVTVWWKVSVHTAVASGVAVVLTVAYGWWAALFFLGVAAVGWSRVSLRDHTTAQVIVGAILGGTAAAVVFAGLR</sequence>
<keyword evidence="1" id="KW-1133">Transmembrane helix</keyword>
<keyword evidence="1" id="KW-0472">Membrane</keyword>
<gene>
    <name evidence="2" type="ORF">H1V43_22385</name>
</gene>
<dbReference type="RefSeq" id="WP_181865726.1">
    <property type="nucleotide sequence ID" value="NZ_JACEQY010000025.1"/>
</dbReference>
<feature type="transmembrane region" description="Helical" evidence="1">
    <location>
        <begin position="28"/>
        <end position="47"/>
    </location>
</feature>
<organism evidence="2 3">
    <name type="scientific">Streptomyces himalayensis subsp. aureolus</name>
    <dbReference type="NCBI Taxonomy" id="2758039"/>
    <lineage>
        <taxon>Bacteria</taxon>
        <taxon>Bacillati</taxon>
        <taxon>Actinomycetota</taxon>
        <taxon>Actinomycetes</taxon>
        <taxon>Kitasatosporales</taxon>
        <taxon>Streptomycetaceae</taxon>
        <taxon>Streptomyces</taxon>
        <taxon>Streptomyces himalayensis</taxon>
    </lineage>
</organism>
<evidence type="ECO:0008006" key="4">
    <source>
        <dbReference type="Google" id="ProtNLM"/>
    </source>
</evidence>
<dbReference type="EMBL" id="JACEQY010000025">
    <property type="protein sequence ID" value="MBA4864054.1"/>
    <property type="molecule type" value="Genomic_DNA"/>
</dbReference>
<feature type="transmembrane region" description="Helical" evidence="1">
    <location>
        <begin position="118"/>
        <end position="139"/>
    </location>
</feature>
<dbReference type="Gene3D" id="1.20.144.10">
    <property type="entry name" value="Phosphatidic acid phosphatase type 2/haloperoxidase"/>
    <property type="match status" value="1"/>
</dbReference>
<dbReference type="Proteomes" id="UP000586976">
    <property type="component" value="Unassembled WGS sequence"/>
</dbReference>
<feature type="transmembrane region" description="Helical" evidence="1">
    <location>
        <begin position="151"/>
        <end position="175"/>
    </location>
</feature>
<keyword evidence="3" id="KW-1185">Reference proteome</keyword>
<accession>A0A7W2D3P2</accession>
<keyword evidence="1" id="KW-0812">Transmembrane</keyword>
<feature type="transmembrane region" description="Helical" evidence="1">
    <location>
        <begin position="53"/>
        <end position="73"/>
    </location>
</feature>
<comment type="caution">
    <text evidence="2">The sequence shown here is derived from an EMBL/GenBank/DDBJ whole genome shotgun (WGS) entry which is preliminary data.</text>
</comment>
<evidence type="ECO:0000313" key="3">
    <source>
        <dbReference type="Proteomes" id="UP000586976"/>
    </source>
</evidence>
<dbReference type="AlphaFoldDB" id="A0A7W2D3P2"/>